<protein>
    <recommendedName>
        <fullName evidence="2">Anti-sigma factor antagonist</fullName>
    </recommendedName>
</protein>
<dbReference type="InterPro" id="IPR002645">
    <property type="entry name" value="STAS_dom"/>
</dbReference>
<organism evidence="4 5">
    <name type="scientific">Streptomyces collinus</name>
    <dbReference type="NCBI Taxonomy" id="42684"/>
    <lineage>
        <taxon>Bacteria</taxon>
        <taxon>Bacillati</taxon>
        <taxon>Actinomycetota</taxon>
        <taxon>Actinomycetes</taxon>
        <taxon>Kitasatosporales</taxon>
        <taxon>Streptomycetaceae</taxon>
        <taxon>Streptomyces</taxon>
    </lineage>
</organism>
<evidence type="ECO:0000259" key="3">
    <source>
        <dbReference type="PROSITE" id="PS50801"/>
    </source>
</evidence>
<dbReference type="PANTHER" id="PTHR33495:SF2">
    <property type="entry name" value="ANTI-SIGMA FACTOR ANTAGONIST TM_1081-RELATED"/>
    <property type="match status" value="1"/>
</dbReference>
<sequence>MLVPVSGVARSGDAGMWSVLVLSGDMDVAMAPLLRTAVAELVTEGRVHLVWDLAAVTFMDSACLGTLVYAMRSTEAQRGRVRLAGAGAQVRRLLELTGLDTVLGTYKDLASATGPLPR</sequence>
<evidence type="ECO:0000313" key="5">
    <source>
        <dbReference type="Proteomes" id="UP000579531"/>
    </source>
</evidence>
<dbReference type="Pfam" id="PF01740">
    <property type="entry name" value="STAS"/>
    <property type="match status" value="1"/>
</dbReference>
<comment type="similarity">
    <text evidence="1 2">Belongs to the anti-sigma-factor antagonist family.</text>
</comment>
<dbReference type="GeneID" id="93835874"/>
<accession>A0AA89TML7</accession>
<keyword evidence="5" id="KW-1185">Reference proteome</keyword>
<dbReference type="GO" id="GO:0043856">
    <property type="term" value="F:anti-sigma factor antagonist activity"/>
    <property type="evidence" value="ECO:0007669"/>
    <property type="project" value="InterPro"/>
</dbReference>
<proteinExistence type="inferred from homology"/>
<gene>
    <name evidence="4" type="ORF">HNR72_007974</name>
</gene>
<dbReference type="Proteomes" id="UP000579531">
    <property type="component" value="Unassembled WGS sequence"/>
</dbReference>
<dbReference type="RefSeq" id="WP_184854640.1">
    <property type="nucleotide sequence ID" value="NZ_BAABFE010000021.1"/>
</dbReference>
<reference evidence="4 5" key="1">
    <citation type="submission" date="2020-08" db="EMBL/GenBank/DDBJ databases">
        <title>Sequencing the genomes of 1000 actinobacteria strains.</title>
        <authorList>
            <person name="Klenk H.-P."/>
        </authorList>
    </citation>
    <scope>NUCLEOTIDE SEQUENCE [LARGE SCALE GENOMIC DNA]</scope>
    <source>
        <strain evidence="4 5">DSM 40129</strain>
    </source>
</reference>
<dbReference type="PANTHER" id="PTHR33495">
    <property type="entry name" value="ANTI-SIGMA FACTOR ANTAGONIST TM_1081-RELATED-RELATED"/>
    <property type="match status" value="1"/>
</dbReference>
<evidence type="ECO:0000256" key="2">
    <source>
        <dbReference type="RuleBase" id="RU003749"/>
    </source>
</evidence>
<comment type="caution">
    <text evidence="4">The sequence shown here is derived from an EMBL/GenBank/DDBJ whole genome shotgun (WGS) entry which is preliminary data.</text>
</comment>
<dbReference type="EMBL" id="JACHLX010000002">
    <property type="protein sequence ID" value="MBB5816852.1"/>
    <property type="molecule type" value="Genomic_DNA"/>
</dbReference>
<evidence type="ECO:0000313" key="4">
    <source>
        <dbReference type="EMBL" id="MBB5816852.1"/>
    </source>
</evidence>
<dbReference type="PROSITE" id="PS50801">
    <property type="entry name" value="STAS"/>
    <property type="match status" value="1"/>
</dbReference>
<dbReference type="InterPro" id="IPR003658">
    <property type="entry name" value="Anti-sigma_ant"/>
</dbReference>
<dbReference type="AlphaFoldDB" id="A0AA89TML7"/>
<dbReference type="InterPro" id="IPR036513">
    <property type="entry name" value="STAS_dom_sf"/>
</dbReference>
<name>A0AA89TML7_STRCU</name>
<dbReference type="Gene3D" id="3.30.750.24">
    <property type="entry name" value="STAS domain"/>
    <property type="match status" value="1"/>
</dbReference>
<dbReference type="CDD" id="cd07043">
    <property type="entry name" value="STAS_anti-anti-sigma_factors"/>
    <property type="match status" value="1"/>
</dbReference>
<feature type="domain" description="STAS" evidence="3">
    <location>
        <begin position="19"/>
        <end position="116"/>
    </location>
</feature>
<dbReference type="SUPFAM" id="SSF52091">
    <property type="entry name" value="SpoIIaa-like"/>
    <property type="match status" value="1"/>
</dbReference>
<evidence type="ECO:0000256" key="1">
    <source>
        <dbReference type="ARBA" id="ARBA00009013"/>
    </source>
</evidence>
<dbReference type="NCBIfam" id="TIGR00377">
    <property type="entry name" value="ant_ant_sig"/>
    <property type="match status" value="1"/>
</dbReference>